<dbReference type="InterPro" id="IPR051173">
    <property type="entry name" value="Ca_channel_alpha-2/delta"/>
</dbReference>
<proteinExistence type="predicted"/>
<name>A0A1H0Q652_9ACTN</name>
<reference evidence="3 4" key="1">
    <citation type="submission" date="2016-10" db="EMBL/GenBank/DDBJ databases">
        <authorList>
            <person name="de Groot N.N."/>
        </authorList>
    </citation>
    <scope>NUCLEOTIDE SEQUENCE [LARGE SCALE GENOMIC DNA]</scope>
    <source>
        <strain evidence="4">P4-7,KCTC 19426,CECT 7604</strain>
    </source>
</reference>
<dbReference type="SMART" id="SM00327">
    <property type="entry name" value="VWA"/>
    <property type="match status" value="1"/>
</dbReference>
<dbReference type="PROSITE" id="PS50234">
    <property type="entry name" value="VWFA"/>
    <property type="match status" value="1"/>
</dbReference>
<dbReference type="SUPFAM" id="SSF53300">
    <property type="entry name" value="vWA-like"/>
    <property type="match status" value="1"/>
</dbReference>
<evidence type="ECO:0000313" key="4">
    <source>
        <dbReference type="Proteomes" id="UP000198741"/>
    </source>
</evidence>
<dbReference type="Proteomes" id="UP000198741">
    <property type="component" value="Chromosome I"/>
</dbReference>
<dbReference type="GO" id="GO:0005891">
    <property type="term" value="C:voltage-gated calcium channel complex"/>
    <property type="evidence" value="ECO:0007669"/>
    <property type="project" value="TreeGrafter"/>
</dbReference>
<dbReference type="InterPro" id="IPR036465">
    <property type="entry name" value="vWFA_dom_sf"/>
</dbReference>
<accession>A0A1H0Q652</accession>
<keyword evidence="1" id="KW-1133">Transmembrane helix</keyword>
<keyword evidence="1" id="KW-0472">Membrane</keyword>
<dbReference type="PANTHER" id="PTHR10166:SF37">
    <property type="entry name" value="STOLID, ISOFORM H"/>
    <property type="match status" value="1"/>
</dbReference>
<dbReference type="InterPro" id="IPR002035">
    <property type="entry name" value="VWF_A"/>
</dbReference>
<dbReference type="Pfam" id="PF13531">
    <property type="entry name" value="SBP_bac_11"/>
    <property type="match status" value="1"/>
</dbReference>
<feature type="domain" description="VWFA" evidence="2">
    <location>
        <begin position="417"/>
        <end position="604"/>
    </location>
</feature>
<dbReference type="STRING" id="1090615.SAMN04515671_3003"/>
<dbReference type="RefSeq" id="WP_197676192.1">
    <property type="nucleotide sequence ID" value="NZ_LT629710.1"/>
</dbReference>
<feature type="transmembrane region" description="Helical" evidence="1">
    <location>
        <begin position="7"/>
        <end position="26"/>
    </location>
</feature>
<gene>
    <name evidence="3" type="ORF">SAMN04515671_3003</name>
</gene>
<evidence type="ECO:0000259" key="2">
    <source>
        <dbReference type="PROSITE" id="PS50234"/>
    </source>
</evidence>
<dbReference type="EMBL" id="LT629710">
    <property type="protein sequence ID" value="SDP12871.1"/>
    <property type="molecule type" value="Genomic_DNA"/>
</dbReference>
<dbReference type="SUPFAM" id="SSF53850">
    <property type="entry name" value="Periplasmic binding protein-like II"/>
    <property type="match status" value="1"/>
</dbReference>
<evidence type="ECO:0000313" key="3">
    <source>
        <dbReference type="EMBL" id="SDP12871.1"/>
    </source>
</evidence>
<protein>
    <submittedName>
        <fullName evidence="3">Ca-activated chloride channel family protein</fullName>
    </submittedName>
</protein>
<dbReference type="Gene3D" id="3.40.50.410">
    <property type="entry name" value="von Willebrand factor, type A domain"/>
    <property type="match status" value="1"/>
</dbReference>
<dbReference type="Pfam" id="PF00092">
    <property type="entry name" value="VWA"/>
    <property type="match status" value="1"/>
</dbReference>
<keyword evidence="4" id="KW-1185">Reference proteome</keyword>
<keyword evidence="1" id="KW-0812">Transmembrane</keyword>
<dbReference type="GO" id="GO:0005245">
    <property type="term" value="F:voltage-gated calcium channel activity"/>
    <property type="evidence" value="ECO:0007669"/>
    <property type="project" value="TreeGrafter"/>
</dbReference>
<organism evidence="3 4">
    <name type="scientific">Nakamurella panacisegetis</name>
    <dbReference type="NCBI Taxonomy" id="1090615"/>
    <lineage>
        <taxon>Bacteria</taxon>
        <taxon>Bacillati</taxon>
        <taxon>Actinomycetota</taxon>
        <taxon>Actinomycetes</taxon>
        <taxon>Nakamurellales</taxon>
        <taxon>Nakamurellaceae</taxon>
        <taxon>Nakamurella</taxon>
    </lineage>
</organism>
<dbReference type="PANTHER" id="PTHR10166">
    <property type="entry name" value="VOLTAGE-DEPENDENT CALCIUM CHANNEL SUBUNIT ALPHA-2/DELTA-RELATED"/>
    <property type="match status" value="1"/>
</dbReference>
<sequence length="608" mass="62955">MAGRSKAPYIAAAVAGVLLIVGIKIFTGTTSSSGTAASTTGAASTTAPVVREGCTTVNVSASSEKAALMATIAKSYAASGRTVAGACYDIVVTSLASGTGEANLAAGWNESVDGPAPDVWTPAASSWVTLLRSDLVAKDKTNILPDQSKSIVSTPLVLAMPQPMAQALGWPKARIGWSDILGLVQAKGGWASKGHKEWGAFTLGKTNPTISTSGLNATVGALVAATGKSSDLTQADLKNPKVRSYVQAVEHSVVHYGDTTLTYLSNLQRADDSGGALNYLSAVAVEEKSVLDYNAGNPSGDPATLGRHAPPKVPLVAVYPKEGTLYSDSPYVVLKASWSTPAKQAGANDFLAYLLAPEQQKVFTDANFRTFDHQAGAPIKASSSVIADGVKVTLNPPGSAVLAGVRSLWSDLRKRARVLLLLDVSGSMGDDAGSSGLSKLDLAKRAAASALGQLSDTDEVGLWTFTTGLSTPSKIYSEDVPIAPLAKDRTQLTTTLSGLIPKNGTPLYAATRQASQYMNSSVDPDLINAVVVLTDGKNEYTDDDLDSLVSDLSSSAAENGVRVFSIAYGADADLDTLQKISGASRAAAYDARKPESITKVFGDVLSNF</sequence>
<evidence type="ECO:0000256" key="1">
    <source>
        <dbReference type="SAM" id="Phobius"/>
    </source>
</evidence>
<dbReference type="AlphaFoldDB" id="A0A1H0Q652"/>